<evidence type="ECO:0000313" key="2">
    <source>
        <dbReference type="Proteomes" id="UP000186391"/>
    </source>
</evidence>
<evidence type="ECO:0000313" key="1">
    <source>
        <dbReference type="EMBL" id="OKH16211.1"/>
    </source>
</evidence>
<accession>A0A1U7H4L9</accession>
<proteinExistence type="predicted"/>
<dbReference type="EMBL" id="MRCA01000001">
    <property type="protein sequence ID" value="OKH16211.1"/>
    <property type="molecule type" value="Genomic_DNA"/>
</dbReference>
<protein>
    <submittedName>
        <fullName evidence="1">Uncharacterized protein</fullName>
    </submittedName>
</protein>
<sequence length="107" mass="11959">MTKVQSVTRQTSSRTTVQRSTQISAANSVAVQSQKAGFTLAVLQPAGDISEVITRVFPKSKHGNKYHKERFLGDYKYKIKSKAKFVRGLKAGDRIVVRLYDTQILTV</sequence>
<keyword evidence="2" id="KW-1185">Reference proteome</keyword>
<dbReference type="AlphaFoldDB" id="A0A1U7H4L9"/>
<comment type="caution">
    <text evidence="1">The sequence shown here is derived from an EMBL/GenBank/DDBJ whole genome shotgun (WGS) entry which is preliminary data.</text>
</comment>
<gene>
    <name evidence="1" type="ORF">NIES592_00615</name>
</gene>
<reference evidence="1 2" key="1">
    <citation type="submission" date="2016-11" db="EMBL/GenBank/DDBJ databases">
        <title>Draft Genome Sequences of Nine Cyanobacterial Strains from Diverse Habitats.</title>
        <authorList>
            <person name="Zhu T."/>
            <person name="Hou S."/>
            <person name="Lu X."/>
            <person name="Hess W.R."/>
        </authorList>
    </citation>
    <scope>NUCLEOTIDE SEQUENCE [LARGE SCALE GENOMIC DNA]</scope>
    <source>
        <strain evidence="1 2">NIES-592</strain>
    </source>
</reference>
<dbReference type="Proteomes" id="UP000186391">
    <property type="component" value="Unassembled WGS sequence"/>
</dbReference>
<organism evidence="1 2">
    <name type="scientific">Fischerella major NIES-592</name>
    <dbReference type="NCBI Taxonomy" id="210994"/>
    <lineage>
        <taxon>Bacteria</taxon>
        <taxon>Bacillati</taxon>
        <taxon>Cyanobacteriota</taxon>
        <taxon>Cyanophyceae</taxon>
        <taxon>Nostocales</taxon>
        <taxon>Hapalosiphonaceae</taxon>
        <taxon>Fischerella</taxon>
    </lineage>
</organism>
<name>A0A1U7H4L9_9CYAN</name>